<keyword evidence="3" id="KW-1185">Reference proteome</keyword>
<dbReference type="GO" id="GO:1904047">
    <property type="term" value="F:S-adenosyl-L-methionine binding"/>
    <property type="evidence" value="ECO:0007669"/>
    <property type="project" value="TreeGrafter"/>
</dbReference>
<proteinExistence type="predicted"/>
<dbReference type="Proteomes" id="UP000075737">
    <property type="component" value="Unassembled WGS sequence"/>
</dbReference>
<dbReference type="GO" id="GO:0051539">
    <property type="term" value="F:4 iron, 4 sulfur cluster binding"/>
    <property type="evidence" value="ECO:0007669"/>
    <property type="project" value="TreeGrafter"/>
</dbReference>
<dbReference type="GO" id="GO:0042601">
    <property type="term" value="C:endospore-forming forespore"/>
    <property type="evidence" value="ECO:0007669"/>
    <property type="project" value="TreeGrafter"/>
</dbReference>
<dbReference type="InterPro" id="IPR035994">
    <property type="entry name" value="Nucleoside_phosphorylase_sf"/>
</dbReference>
<dbReference type="PATRIC" id="fig|520767.4.peg.2170"/>
<dbReference type="GO" id="GO:0009116">
    <property type="term" value="P:nucleoside metabolic process"/>
    <property type="evidence" value="ECO:0007669"/>
    <property type="project" value="InterPro"/>
</dbReference>
<comment type="caution">
    <text evidence="2">The sequence shown here is derived from an EMBL/GenBank/DDBJ whole genome shotgun (WGS) entry which is preliminary data.</text>
</comment>
<dbReference type="OrthoDB" id="21362at2"/>
<dbReference type="PANTHER" id="PTHR37822:SF2">
    <property type="entry name" value="SPORE PHOTOPRODUCT LYASE"/>
    <property type="match status" value="1"/>
</dbReference>
<dbReference type="InterPro" id="IPR049539">
    <property type="entry name" value="SPL"/>
</dbReference>
<evidence type="ECO:0000313" key="3">
    <source>
        <dbReference type="Proteomes" id="UP000075737"/>
    </source>
</evidence>
<dbReference type="InterPro" id="IPR000845">
    <property type="entry name" value="Nucleoside_phosphorylase_d"/>
</dbReference>
<dbReference type="RefSeq" id="WP_068749148.1">
    <property type="nucleotide sequence ID" value="NZ_LOHZ01000043.1"/>
</dbReference>
<dbReference type="SUPFAM" id="SSF53167">
    <property type="entry name" value="Purine and uridine phosphorylases"/>
    <property type="match status" value="1"/>
</dbReference>
<name>A0A161Q1P0_9FIRM</name>
<evidence type="ECO:0000259" key="1">
    <source>
        <dbReference type="Pfam" id="PF01048"/>
    </source>
</evidence>
<sequence length="277" mass="31889">MVFICCAFYAEAKPVIDFYGLKKNHYASKFDIYEGENIILIITGMGTVITSAAVSHLLTRYSAQKTDIALNIGIAGAVNPDYRKGEAVLCNKVVNTFSERCFYPDILVKHPFKEGTLLTYPRPVRGKEKVFYKGDLVDMEGAGFFEAASSFLYVHNIQLIKVVYDFLDDLSINKEEIYGIIRDNLQDIDYYIKALVEANEIIKNPLSYEDEEILKKIAQNLKLTFTMERRLYNLALAYKIVKKDKDLGFLKEFLNIKPDSKREVKYYFELIKKRLSV</sequence>
<dbReference type="PANTHER" id="PTHR37822">
    <property type="entry name" value="SPORE PHOTOPRODUCT LYASE-RELATED"/>
    <property type="match status" value="1"/>
</dbReference>
<dbReference type="Pfam" id="PF01048">
    <property type="entry name" value="PNP_UDP_1"/>
    <property type="match status" value="1"/>
</dbReference>
<dbReference type="AlphaFoldDB" id="A0A161Q1P0"/>
<accession>A0A161Q1P0</accession>
<dbReference type="GO" id="GO:0003913">
    <property type="term" value="F:DNA photolyase activity"/>
    <property type="evidence" value="ECO:0007669"/>
    <property type="project" value="TreeGrafter"/>
</dbReference>
<dbReference type="STRING" id="520767.ATZ99_20480"/>
<reference evidence="2 3" key="1">
    <citation type="submission" date="2015-12" db="EMBL/GenBank/DDBJ databases">
        <title>Draft genome of Thermovenabulum gondwanense isolated from a red thermophilic microbial mat colonisisng an outflow channel of a bore well.</title>
        <authorList>
            <person name="Patel B.K."/>
        </authorList>
    </citation>
    <scope>NUCLEOTIDE SEQUENCE [LARGE SCALE GENOMIC DNA]</scope>
    <source>
        <strain evidence="2 3">R270</strain>
    </source>
</reference>
<dbReference type="EMBL" id="LOHZ01000043">
    <property type="protein sequence ID" value="KYO64288.1"/>
    <property type="molecule type" value="Genomic_DNA"/>
</dbReference>
<organism evidence="2 3">
    <name type="scientific">Thermovenabulum gondwanense</name>
    <dbReference type="NCBI Taxonomy" id="520767"/>
    <lineage>
        <taxon>Bacteria</taxon>
        <taxon>Bacillati</taxon>
        <taxon>Bacillota</taxon>
        <taxon>Clostridia</taxon>
        <taxon>Thermosediminibacterales</taxon>
        <taxon>Thermosediminibacteraceae</taxon>
        <taxon>Thermovenabulum</taxon>
    </lineage>
</organism>
<feature type="domain" description="Nucleoside phosphorylase" evidence="1">
    <location>
        <begin position="30"/>
        <end position="106"/>
    </location>
</feature>
<gene>
    <name evidence="2" type="ORF">ATZ99_20480</name>
</gene>
<evidence type="ECO:0000313" key="2">
    <source>
        <dbReference type="EMBL" id="KYO64288.1"/>
    </source>
</evidence>
<protein>
    <recommendedName>
        <fullName evidence="1">Nucleoside phosphorylase domain-containing protein</fullName>
    </recommendedName>
</protein>
<dbReference type="Gene3D" id="3.40.50.1580">
    <property type="entry name" value="Nucleoside phosphorylase domain"/>
    <property type="match status" value="1"/>
</dbReference>